<keyword evidence="6" id="KW-0963">Cytoplasm</keyword>
<evidence type="ECO:0000256" key="14">
    <source>
        <dbReference type="ARBA" id="ARBA00073539"/>
    </source>
</evidence>
<proteinExistence type="inferred from homology"/>
<feature type="region of interest" description="Disordered" evidence="16">
    <location>
        <begin position="670"/>
        <end position="691"/>
    </location>
</feature>
<dbReference type="Ensembl" id="ENSOMET00000012068.1">
    <property type="protein sequence ID" value="ENSOMEP00000002691.1"/>
    <property type="gene ID" value="ENSOMEG00000003632.1"/>
</dbReference>
<evidence type="ECO:0000259" key="17">
    <source>
        <dbReference type="PROSITE" id="PS51720"/>
    </source>
</evidence>
<evidence type="ECO:0000256" key="12">
    <source>
        <dbReference type="ARBA" id="ARBA00023134"/>
    </source>
</evidence>
<dbReference type="STRING" id="30732.ENSOMEP00000002691"/>
<comment type="function">
    <text evidence="13">Exerts an anti-apoptotic effect in the immune system and is involved in responses to infections.</text>
</comment>
<reference evidence="18" key="1">
    <citation type="submission" date="2025-08" db="UniProtKB">
        <authorList>
            <consortium name="Ensembl"/>
        </authorList>
    </citation>
    <scope>IDENTIFICATION</scope>
</reference>
<keyword evidence="8" id="KW-0547">Nucleotide-binding</keyword>
<evidence type="ECO:0000313" key="19">
    <source>
        <dbReference type="Proteomes" id="UP000261560"/>
    </source>
</evidence>
<evidence type="ECO:0000256" key="2">
    <source>
        <dbReference type="ARBA" id="ARBA00004240"/>
    </source>
</evidence>
<evidence type="ECO:0000256" key="6">
    <source>
        <dbReference type="ARBA" id="ARBA00022490"/>
    </source>
</evidence>
<accession>A0A3B3BAT3</accession>
<feature type="region of interest" description="Disordered" evidence="16">
    <location>
        <begin position="714"/>
        <end position="737"/>
    </location>
</feature>
<dbReference type="GO" id="GO:0005739">
    <property type="term" value="C:mitochondrion"/>
    <property type="evidence" value="ECO:0007669"/>
    <property type="project" value="UniProtKB-SubCell"/>
</dbReference>
<dbReference type="PANTHER" id="PTHR10903">
    <property type="entry name" value="GTPASE, IMAP FAMILY MEMBER-RELATED"/>
    <property type="match status" value="1"/>
</dbReference>
<dbReference type="PaxDb" id="30732-ENSOMEP00000002691"/>
<dbReference type="AlphaFoldDB" id="A0A3B3BAT3"/>
<evidence type="ECO:0000256" key="9">
    <source>
        <dbReference type="ARBA" id="ARBA00022824"/>
    </source>
</evidence>
<dbReference type="InterPro" id="IPR027417">
    <property type="entry name" value="P-loop_NTPase"/>
</dbReference>
<comment type="subcellular location">
    <subcellularLocation>
        <location evidence="3">Cytoplasm</location>
        <location evidence="3">Cytosol</location>
    </subcellularLocation>
    <subcellularLocation>
        <location evidence="2">Endoplasmic reticulum</location>
    </subcellularLocation>
    <subcellularLocation>
        <location evidence="4">Golgi apparatus</location>
    </subcellularLocation>
    <subcellularLocation>
        <location evidence="1">Mitochondrion</location>
    </subcellularLocation>
</comment>
<evidence type="ECO:0000256" key="10">
    <source>
        <dbReference type="ARBA" id="ARBA00023034"/>
    </source>
</evidence>
<dbReference type="Pfam" id="PF04548">
    <property type="entry name" value="AIG1"/>
    <property type="match status" value="3"/>
</dbReference>
<keyword evidence="19" id="KW-1185">Reference proteome</keyword>
<protein>
    <recommendedName>
        <fullName evidence="14">GTPase IMAP family member 8</fullName>
    </recommendedName>
    <alternativeName>
        <fullName evidence="15">Immune-associated nucleotide-binding protein 9</fullName>
    </alternativeName>
</protein>
<dbReference type="FunFam" id="3.40.50.300:FF:000536">
    <property type="entry name" value="GTPase IMAP family member 8"/>
    <property type="match status" value="1"/>
</dbReference>
<dbReference type="PANTHER" id="PTHR10903:SF170">
    <property type="entry name" value="GTPASE IMAP FAMILY MEMBER 7"/>
    <property type="match status" value="1"/>
</dbReference>
<evidence type="ECO:0000256" key="8">
    <source>
        <dbReference type="ARBA" id="ARBA00022741"/>
    </source>
</evidence>
<dbReference type="RefSeq" id="XP_036069644.1">
    <property type="nucleotide sequence ID" value="XM_036213751.1"/>
</dbReference>
<organism evidence="18 19">
    <name type="scientific">Oryzias melastigma</name>
    <name type="common">Marine medaka</name>
    <dbReference type="NCBI Taxonomy" id="30732"/>
    <lineage>
        <taxon>Eukaryota</taxon>
        <taxon>Metazoa</taxon>
        <taxon>Chordata</taxon>
        <taxon>Craniata</taxon>
        <taxon>Vertebrata</taxon>
        <taxon>Euteleostomi</taxon>
        <taxon>Actinopterygii</taxon>
        <taxon>Neopterygii</taxon>
        <taxon>Teleostei</taxon>
        <taxon>Neoteleostei</taxon>
        <taxon>Acanthomorphata</taxon>
        <taxon>Ovalentaria</taxon>
        <taxon>Atherinomorphae</taxon>
        <taxon>Beloniformes</taxon>
        <taxon>Adrianichthyidae</taxon>
        <taxon>Oryziinae</taxon>
        <taxon>Oryzias</taxon>
    </lineage>
</organism>
<evidence type="ECO:0000256" key="13">
    <source>
        <dbReference type="ARBA" id="ARBA00056809"/>
    </source>
</evidence>
<dbReference type="GeneID" id="118599190"/>
<evidence type="ECO:0000256" key="5">
    <source>
        <dbReference type="ARBA" id="ARBA00008535"/>
    </source>
</evidence>
<keyword evidence="10" id="KW-0333">Golgi apparatus</keyword>
<keyword evidence="12" id="KW-0342">GTP-binding</keyword>
<evidence type="ECO:0000256" key="11">
    <source>
        <dbReference type="ARBA" id="ARBA00023128"/>
    </source>
</evidence>
<dbReference type="RefSeq" id="XP_036069645.1">
    <property type="nucleotide sequence ID" value="XM_036213752.1"/>
</dbReference>
<dbReference type="InterPro" id="IPR006703">
    <property type="entry name" value="G_AIG1"/>
</dbReference>
<evidence type="ECO:0000256" key="3">
    <source>
        <dbReference type="ARBA" id="ARBA00004514"/>
    </source>
</evidence>
<dbReference type="Gene3D" id="3.40.50.300">
    <property type="entry name" value="P-loop containing nucleotide triphosphate hydrolases"/>
    <property type="match status" value="3"/>
</dbReference>
<dbReference type="OMA" id="HEMKKCV"/>
<evidence type="ECO:0000256" key="15">
    <source>
        <dbReference type="ARBA" id="ARBA00077278"/>
    </source>
</evidence>
<comment type="similarity">
    <text evidence="5">Belongs to the TRAFAC class TrmE-Era-EngA-EngB-Septin-like GTPase superfamily. AIG1/Toc34/Toc159-like paraseptin GTPase family. IAN subfamily.</text>
</comment>
<evidence type="ECO:0000256" key="7">
    <source>
        <dbReference type="ARBA" id="ARBA00022737"/>
    </source>
</evidence>
<evidence type="ECO:0000256" key="4">
    <source>
        <dbReference type="ARBA" id="ARBA00004555"/>
    </source>
</evidence>
<dbReference type="KEGG" id="oml:118599190"/>
<evidence type="ECO:0000256" key="1">
    <source>
        <dbReference type="ARBA" id="ARBA00004173"/>
    </source>
</evidence>
<keyword evidence="9" id="KW-0256">Endoplasmic reticulum</keyword>
<dbReference type="PROSITE" id="PS51720">
    <property type="entry name" value="G_AIG1"/>
    <property type="match status" value="1"/>
</dbReference>
<reference evidence="18" key="2">
    <citation type="submission" date="2025-09" db="UniProtKB">
        <authorList>
            <consortium name="Ensembl"/>
        </authorList>
    </citation>
    <scope>IDENTIFICATION</scope>
</reference>
<feature type="region of interest" description="Disordered" evidence="16">
    <location>
        <begin position="771"/>
        <end position="801"/>
    </location>
</feature>
<dbReference type="GO" id="GO:0005783">
    <property type="term" value="C:endoplasmic reticulum"/>
    <property type="evidence" value="ECO:0007669"/>
    <property type="project" value="UniProtKB-SubCell"/>
</dbReference>
<dbReference type="GeneTree" id="ENSGT00940000164100"/>
<keyword evidence="7" id="KW-0677">Repeat</keyword>
<keyword evidence="11" id="KW-0496">Mitochondrion</keyword>
<evidence type="ECO:0000256" key="16">
    <source>
        <dbReference type="SAM" id="MobiDB-lite"/>
    </source>
</evidence>
<dbReference type="GO" id="GO:0005829">
    <property type="term" value="C:cytosol"/>
    <property type="evidence" value="ECO:0007669"/>
    <property type="project" value="UniProtKB-SubCell"/>
</dbReference>
<dbReference type="Proteomes" id="UP000261560">
    <property type="component" value="Unplaced"/>
</dbReference>
<evidence type="ECO:0000313" key="18">
    <source>
        <dbReference type="Ensembl" id="ENSOMEP00000002691.1"/>
    </source>
</evidence>
<dbReference type="OrthoDB" id="8954335at2759"/>
<dbReference type="SUPFAM" id="SSF52540">
    <property type="entry name" value="P-loop containing nucleoside triphosphate hydrolases"/>
    <property type="match status" value="1"/>
</dbReference>
<dbReference type="GO" id="GO:0005794">
    <property type="term" value="C:Golgi apparatus"/>
    <property type="evidence" value="ECO:0007669"/>
    <property type="project" value="UniProtKB-SubCell"/>
</dbReference>
<sequence length="937" mass="109680">MAAAGPLAHAPELRVLLFGKSQSKKNVLSNLITGKKEFFFSKFTPNNTIAKGAFQKTNVTVVITADVFSQSEEKVKHEMKKCVALCHPGPNVLLLMVKSNDFNEDDRQRLIFIQSFFGHEALKHSIVILLDKDEQKNQSINKLKQDCGGRLQKVHLDSQDLLDFEIKELINKMRTIVSNNKQSHLNFSEGLEPCKTSVLFQPPLNIVLCGRHGIWKTSVADVIMKKSKLPQTHDTTHDKREAEVSGRLVSIIEMSALYGSSPEVTKRSTQASVSLWNPEGVHAFVMVLPVKSLNDKDKKELEVLQETFSSQVKDFTIVLFAVESDPTDPEVVSFMKENITIQELCQSWAGQYMVFNVKDKQQVSALLRLVEKMTAVGSQSFRKEMMIKPRTGSSKNPWVTTTDGKSKLEPLRIVMVGKTGCGKSATANTILRKNCFTSKSSMKSVTTVCQKRSAEVNGRMVAVVDTPGLYDTKLSNDEVKQEMVKCISLMSPGPHVFLLVVQIGRFTQEERDTVDLIREFFGKNSVHFIILVFTRGDDLQDQTVESYIEEANDDYMNELIESCGGRYHVFNNKDGKNHRQVTELLNKIDTMVKKNGAQCYTTDMFQEAERAIQKEVQRILQEKEEEMLREKEKLQREFEKEIEAKKRKIYQEREEKEKLLQEKEDYIKQQEERKKKEEEEREKEDKDQKIKEEQLRREWEQKFEALEIKLRSELEKNAVSDKDAMRYKEELQRERESWEREREQWWLKRKEEEQQRQEQERVKLQKLKEEYDRERGDYETKRNEEDKVRKAQEEKELREAQENFTKKVEEIKERNEEEARKQAEEFNEFKEKYVKDFAELMAKHDKEIEELKERDQRKNQIILKNLIKDKTYKKQYELLKKQQEEEKSTVLQEILPQMDEEARNKAMTQLQVKHDQELNEWIEDQMQKASDKNCSIL</sequence>
<name>A0A3B3BAT3_ORYME</name>
<dbReference type="CDD" id="cd01852">
    <property type="entry name" value="AIG1"/>
    <property type="match status" value="1"/>
</dbReference>
<feature type="domain" description="AIG1-type G" evidence="17">
    <location>
        <begin position="408"/>
        <end position="609"/>
    </location>
</feature>
<dbReference type="InterPro" id="IPR045058">
    <property type="entry name" value="GIMA/IAN/Toc"/>
</dbReference>
<dbReference type="GO" id="GO:0005525">
    <property type="term" value="F:GTP binding"/>
    <property type="evidence" value="ECO:0007669"/>
    <property type="project" value="UniProtKB-KW"/>
</dbReference>